<dbReference type="GeneID" id="36581509"/>
<dbReference type="CDD" id="cd18186">
    <property type="entry name" value="BTB_POZ_ZBTB_KLHL-like"/>
    <property type="match status" value="1"/>
</dbReference>
<reference evidence="2 3" key="1">
    <citation type="submission" date="2016-04" db="EMBL/GenBank/DDBJ databases">
        <title>A degradative enzymes factory behind the ericoid mycorrhizal symbiosis.</title>
        <authorList>
            <consortium name="DOE Joint Genome Institute"/>
            <person name="Martino E."/>
            <person name="Morin E."/>
            <person name="Grelet G."/>
            <person name="Kuo A."/>
            <person name="Kohler A."/>
            <person name="Daghino S."/>
            <person name="Barry K."/>
            <person name="Choi C."/>
            <person name="Cichocki N."/>
            <person name="Clum A."/>
            <person name="Copeland A."/>
            <person name="Hainaut M."/>
            <person name="Haridas S."/>
            <person name="Labutti K."/>
            <person name="Lindquist E."/>
            <person name="Lipzen A."/>
            <person name="Khouja H.-R."/>
            <person name="Murat C."/>
            <person name="Ohm R."/>
            <person name="Olson A."/>
            <person name="Spatafora J."/>
            <person name="Veneault-Fourrey C."/>
            <person name="Henrissat B."/>
            <person name="Grigoriev I."/>
            <person name="Martin F."/>
            <person name="Perotto S."/>
        </authorList>
    </citation>
    <scope>NUCLEOTIDE SEQUENCE [LARGE SCALE GENOMIC DNA]</scope>
    <source>
        <strain evidence="2 3">E</strain>
    </source>
</reference>
<dbReference type="PANTHER" id="PTHR47843:SF7">
    <property type="entry name" value="BTB DOMAIN-CONTAINING PROTEIN"/>
    <property type="match status" value="1"/>
</dbReference>
<dbReference type="EMBL" id="KZ613912">
    <property type="protein sequence ID" value="PMD52276.1"/>
    <property type="molecule type" value="Genomic_DNA"/>
</dbReference>
<dbReference type="SUPFAM" id="SSF54695">
    <property type="entry name" value="POZ domain"/>
    <property type="match status" value="1"/>
</dbReference>
<gene>
    <name evidence="2" type="ORF">K444DRAFT_509970</name>
</gene>
<dbReference type="RefSeq" id="XP_024729180.1">
    <property type="nucleotide sequence ID" value="XM_024873429.1"/>
</dbReference>
<name>A0A2J6SND1_9HELO</name>
<dbReference type="Proteomes" id="UP000235371">
    <property type="component" value="Unassembled WGS sequence"/>
</dbReference>
<dbReference type="PANTHER" id="PTHR47843">
    <property type="entry name" value="BTB DOMAIN-CONTAINING PROTEIN-RELATED"/>
    <property type="match status" value="1"/>
</dbReference>
<proteinExistence type="predicted"/>
<dbReference type="SMART" id="SM00225">
    <property type="entry name" value="BTB"/>
    <property type="match status" value="1"/>
</dbReference>
<protein>
    <recommendedName>
        <fullName evidence="1">BTB domain-containing protein</fullName>
    </recommendedName>
</protein>
<sequence>EIVTLYVGSERKQFTVHKKLLCDRCEFFSKAFRGNFREAEKGEMYLPEDDPDAFSPLVDYLYRGVLPEAKDNQCATLLVKLCILAEKLCLLRLMDKACDAV</sequence>
<evidence type="ECO:0000313" key="3">
    <source>
        <dbReference type="Proteomes" id="UP000235371"/>
    </source>
</evidence>
<feature type="non-terminal residue" evidence="2">
    <location>
        <position position="1"/>
    </location>
</feature>
<dbReference type="InterPro" id="IPR011333">
    <property type="entry name" value="SKP1/BTB/POZ_sf"/>
</dbReference>
<dbReference type="OrthoDB" id="6359816at2759"/>
<evidence type="ECO:0000313" key="2">
    <source>
        <dbReference type="EMBL" id="PMD52276.1"/>
    </source>
</evidence>
<dbReference type="InParanoid" id="A0A2J6SND1"/>
<organism evidence="2 3">
    <name type="scientific">Hyaloscypha bicolor E</name>
    <dbReference type="NCBI Taxonomy" id="1095630"/>
    <lineage>
        <taxon>Eukaryota</taxon>
        <taxon>Fungi</taxon>
        <taxon>Dikarya</taxon>
        <taxon>Ascomycota</taxon>
        <taxon>Pezizomycotina</taxon>
        <taxon>Leotiomycetes</taxon>
        <taxon>Helotiales</taxon>
        <taxon>Hyaloscyphaceae</taxon>
        <taxon>Hyaloscypha</taxon>
        <taxon>Hyaloscypha bicolor</taxon>
    </lineage>
</organism>
<feature type="domain" description="BTB" evidence="1">
    <location>
        <begin position="1"/>
        <end position="70"/>
    </location>
</feature>
<evidence type="ECO:0000259" key="1">
    <source>
        <dbReference type="PROSITE" id="PS50097"/>
    </source>
</evidence>
<feature type="non-terminal residue" evidence="2">
    <location>
        <position position="101"/>
    </location>
</feature>
<dbReference type="Gene3D" id="3.30.710.10">
    <property type="entry name" value="Potassium Channel Kv1.1, Chain A"/>
    <property type="match status" value="1"/>
</dbReference>
<dbReference type="STRING" id="1095630.A0A2J6SND1"/>
<dbReference type="AlphaFoldDB" id="A0A2J6SND1"/>
<dbReference type="Pfam" id="PF00651">
    <property type="entry name" value="BTB"/>
    <property type="match status" value="1"/>
</dbReference>
<dbReference type="PROSITE" id="PS50097">
    <property type="entry name" value="BTB"/>
    <property type="match status" value="1"/>
</dbReference>
<dbReference type="InterPro" id="IPR000210">
    <property type="entry name" value="BTB/POZ_dom"/>
</dbReference>
<accession>A0A2J6SND1</accession>
<keyword evidence="3" id="KW-1185">Reference proteome</keyword>